<proteinExistence type="inferred from homology"/>
<dbReference type="InterPro" id="IPR039425">
    <property type="entry name" value="RNA_pol_sigma-70-like"/>
</dbReference>
<dbReference type="Gene3D" id="1.10.1740.10">
    <property type="match status" value="1"/>
</dbReference>
<dbReference type="SUPFAM" id="SSF88659">
    <property type="entry name" value="Sigma3 and sigma4 domains of RNA polymerase sigma factors"/>
    <property type="match status" value="1"/>
</dbReference>
<accession>A0A239C6U8</accession>
<evidence type="ECO:0000256" key="2">
    <source>
        <dbReference type="ARBA" id="ARBA00023015"/>
    </source>
</evidence>
<dbReference type="InterPro" id="IPR007627">
    <property type="entry name" value="RNA_pol_sigma70_r2"/>
</dbReference>
<dbReference type="GO" id="GO:0006352">
    <property type="term" value="P:DNA-templated transcription initiation"/>
    <property type="evidence" value="ECO:0007669"/>
    <property type="project" value="InterPro"/>
</dbReference>
<gene>
    <name evidence="8" type="ORF">SAMN06264365_1115</name>
</gene>
<dbReference type="InterPro" id="IPR014284">
    <property type="entry name" value="RNA_pol_sigma-70_dom"/>
</dbReference>
<dbReference type="GO" id="GO:0016987">
    <property type="term" value="F:sigma factor activity"/>
    <property type="evidence" value="ECO:0007669"/>
    <property type="project" value="UniProtKB-KW"/>
</dbReference>
<dbReference type="PANTHER" id="PTHR43133">
    <property type="entry name" value="RNA POLYMERASE ECF-TYPE SIGMA FACTO"/>
    <property type="match status" value="1"/>
</dbReference>
<keyword evidence="3" id="KW-0731">Sigma factor</keyword>
<dbReference type="Gene3D" id="1.10.10.10">
    <property type="entry name" value="Winged helix-like DNA-binding domain superfamily/Winged helix DNA-binding domain"/>
    <property type="match status" value="1"/>
</dbReference>
<evidence type="ECO:0000256" key="5">
    <source>
        <dbReference type="ARBA" id="ARBA00023163"/>
    </source>
</evidence>
<dbReference type="OrthoDB" id="5244716at2"/>
<dbReference type="AlphaFoldDB" id="A0A239C6U8"/>
<evidence type="ECO:0000313" key="9">
    <source>
        <dbReference type="Proteomes" id="UP000198415"/>
    </source>
</evidence>
<dbReference type="Pfam" id="PF08281">
    <property type="entry name" value="Sigma70_r4_2"/>
    <property type="match status" value="1"/>
</dbReference>
<evidence type="ECO:0000256" key="3">
    <source>
        <dbReference type="ARBA" id="ARBA00023082"/>
    </source>
</evidence>
<evidence type="ECO:0000256" key="4">
    <source>
        <dbReference type="ARBA" id="ARBA00023125"/>
    </source>
</evidence>
<reference evidence="8 9" key="1">
    <citation type="submission" date="2017-06" db="EMBL/GenBank/DDBJ databases">
        <authorList>
            <person name="Kim H.J."/>
            <person name="Triplett B.A."/>
        </authorList>
    </citation>
    <scope>NUCLEOTIDE SEQUENCE [LARGE SCALE GENOMIC DNA]</scope>
    <source>
        <strain evidence="8 9">DSM 43151</strain>
    </source>
</reference>
<organism evidence="8 9">
    <name type="scientific">Actinoplanes regularis</name>
    <dbReference type="NCBI Taxonomy" id="52697"/>
    <lineage>
        <taxon>Bacteria</taxon>
        <taxon>Bacillati</taxon>
        <taxon>Actinomycetota</taxon>
        <taxon>Actinomycetes</taxon>
        <taxon>Micromonosporales</taxon>
        <taxon>Micromonosporaceae</taxon>
        <taxon>Actinoplanes</taxon>
    </lineage>
</organism>
<dbReference type="PANTHER" id="PTHR43133:SF8">
    <property type="entry name" value="RNA POLYMERASE SIGMA FACTOR HI_1459-RELATED"/>
    <property type="match status" value="1"/>
</dbReference>
<dbReference type="Pfam" id="PF04542">
    <property type="entry name" value="Sigma70_r2"/>
    <property type="match status" value="1"/>
</dbReference>
<dbReference type="InterPro" id="IPR013249">
    <property type="entry name" value="RNA_pol_sigma70_r4_t2"/>
</dbReference>
<evidence type="ECO:0000313" key="8">
    <source>
        <dbReference type="EMBL" id="SNS15659.1"/>
    </source>
</evidence>
<keyword evidence="9" id="KW-1185">Reference proteome</keyword>
<keyword evidence="2" id="KW-0805">Transcription regulation</keyword>
<dbReference type="SUPFAM" id="SSF88946">
    <property type="entry name" value="Sigma2 domain of RNA polymerase sigma factors"/>
    <property type="match status" value="1"/>
</dbReference>
<dbReference type="InterPro" id="IPR036388">
    <property type="entry name" value="WH-like_DNA-bd_sf"/>
</dbReference>
<name>A0A239C6U8_9ACTN</name>
<dbReference type="CDD" id="cd06171">
    <property type="entry name" value="Sigma70_r4"/>
    <property type="match status" value="1"/>
</dbReference>
<evidence type="ECO:0000259" key="7">
    <source>
        <dbReference type="Pfam" id="PF08281"/>
    </source>
</evidence>
<keyword evidence="4" id="KW-0238">DNA-binding</keyword>
<dbReference type="NCBIfam" id="TIGR02937">
    <property type="entry name" value="sigma70-ECF"/>
    <property type="match status" value="1"/>
</dbReference>
<evidence type="ECO:0000259" key="6">
    <source>
        <dbReference type="Pfam" id="PF04542"/>
    </source>
</evidence>
<feature type="domain" description="RNA polymerase sigma-70 region 2" evidence="6">
    <location>
        <begin position="40"/>
        <end position="102"/>
    </location>
</feature>
<dbReference type="InterPro" id="IPR013324">
    <property type="entry name" value="RNA_pol_sigma_r3/r4-like"/>
</dbReference>
<feature type="domain" description="RNA polymerase sigma factor 70 region 4 type 2" evidence="7">
    <location>
        <begin position="130"/>
        <end position="182"/>
    </location>
</feature>
<evidence type="ECO:0000256" key="1">
    <source>
        <dbReference type="ARBA" id="ARBA00010641"/>
    </source>
</evidence>
<protein>
    <submittedName>
        <fullName evidence="8">RNA polymerase sigma-70 factor, ECF subfamily</fullName>
    </submittedName>
</protein>
<dbReference type="Proteomes" id="UP000198415">
    <property type="component" value="Unassembled WGS sequence"/>
</dbReference>
<sequence length="193" mass="21682">MSSVLRRNGAYVRDDEHETLALRAATGDQDALHELLGLIRPGVLRRCARFLPCFQDAEEACQDVLLQVARGITGFEGRSRFSTWLHVIIANSSRQTYRALKRRAVEQAHSEPPIEVPDPRTTSVIAGSRLDLLDALERLESRRAELVAPVVLRDICQLEYREIAEHLGIPEGTVKSRIHQARGEVREYLAAGH</sequence>
<dbReference type="GO" id="GO:0003677">
    <property type="term" value="F:DNA binding"/>
    <property type="evidence" value="ECO:0007669"/>
    <property type="project" value="UniProtKB-KW"/>
</dbReference>
<dbReference type="EMBL" id="FZNR01000011">
    <property type="protein sequence ID" value="SNS15659.1"/>
    <property type="molecule type" value="Genomic_DNA"/>
</dbReference>
<keyword evidence="5" id="KW-0804">Transcription</keyword>
<comment type="similarity">
    <text evidence="1">Belongs to the sigma-70 factor family. ECF subfamily.</text>
</comment>
<dbReference type="InterPro" id="IPR013325">
    <property type="entry name" value="RNA_pol_sigma_r2"/>
</dbReference>